<dbReference type="STRING" id="1148.gene:10498109"/>
<name>P73219_SYNY3</name>
<dbReference type="PaxDb" id="1148-1652323"/>
<reference evidence="2 3" key="2">
    <citation type="journal article" date="1996" name="DNA Res.">
        <title>Sequence analysis of the genome of the unicellular cyanobacterium Synechocystis sp. strain PCC6803. II. Sequence determination of the entire genome and assignment of potential protein-coding regions.</title>
        <authorList>
            <person name="Kaneko T."/>
            <person name="Sato S."/>
            <person name="Kotani H."/>
            <person name="Tanaka A."/>
            <person name="Asamizu E."/>
            <person name="Nakamura Y."/>
            <person name="Miyajima N."/>
            <person name="Hirosawa M."/>
            <person name="Sugiura M."/>
            <person name="Sasamoto S."/>
            <person name="Kimura T."/>
            <person name="Hosouchi T."/>
            <person name="Matsuno A."/>
            <person name="Muraki A."/>
            <person name="Nakazaki N."/>
            <person name="Naruo K."/>
            <person name="Okumura S."/>
            <person name="Shimpo S."/>
            <person name="Takeuchi C."/>
            <person name="Wada T."/>
            <person name="Watanabe A."/>
            <person name="Yamada M."/>
            <person name="Yasuda M."/>
            <person name="Tabata S."/>
        </authorList>
    </citation>
    <scope>NUCLEOTIDE SEQUENCE [LARGE SCALE GENOMIC DNA]</scope>
    <source>
        <strain evidence="3">ATCC 27184 / PCC 6803 / Kazusa</strain>
    </source>
</reference>
<feature type="domain" description="Plastid lipid-associated protein/fibrillin conserved" evidence="1">
    <location>
        <begin position="9"/>
        <end position="200"/>
    </location>
</feature>
<organism evidence="2 3">
    <name type="scientific">Synechocystis sp. (strain ATCC 27184 / PCC 6803 / Kazusa)</name>
    <dbReference type="NCBI Taxonomy" id="1111708"/>
    <lineage>
        <taxon>Bacteria</taxon>
        <taxon>Bacillati</taxon>
        <taxon>Cyanobacteriota</taxon>
        <taxon>Cyanophyceae</taxon>
        <taxon>Synechococcales</taxon>
        <taxon>Merismopediaceae</taxon>
        <taxon>Synechocystis</taxon>
    </lineage>
</organism>
<dbReference type="EMBL" id="BA000022">
    <property type="protein sequence ID" value="BAA17246.1"/>
    <property type="molecule type" value="Genomic_DNA"/>
</dbReference>
<reference evidence="2 3" key="1">
    <citation type="journal article" date="1995" name="DNA Res.">
        <title>Sequence analysis of the genome of the unicellular cyanobacterium Synechocystis sp. strain PCC6803. I. Sequence features in the 1 Mb region from map positions 64% to 92% of the genome.</title>
        <authorList>
            <person name="Kaneko T."/>
            <person name="Tanaka A."/>
            <person name="Sato S."/>
            <person name="Kotani H."/>
            <person name="Sazuka T."/>
            <person name="Miyajima N."/>
            <person name="Sugiura M."/>
            <person name="Tabata S."/>
        </authorList>
    </citation>
    <scope>NUCLEOTIDE SEQUENCE [LARGE SCALE GENOMIC DNA]</scope>
    <source>
        <strain evidence="3">ATCC 27184 / PCC 6803 / Kazusa</strain>
    </source>
</reference>
<dbReference type="PANTHER" id="PTHR31906">
    <property type="entry name" value="PLASTID-LIPID-ASSOCIATED PROTEIN 4, CHLOROPLASTIC-RELATED"/>
    <property type="match status" value="1"/>
</dbReference>
<gene>
    <name evidence="2" type="ordered locus">sll1568</name>
</gene>
<accession>P73219</accession>
<dbReference type="eggNOG" id="ENOG502Z9K6">
    <property type="taxonomic scope" value="Bacteria"/>
</dbReference>
<keyword evidence="3" id="KW-1185">Reference proteome</keyword>
<sequence>MPNSMDANMDFKTNLLEAIAGKNRGLLASDRDRVAILSAVEKLEDYNPHPKPLQEKNLLDGNWRLLYTSSQSILGLNRLPLLQLGQIYQYIDVAGSRVVNLAEIEGIPFLESLVSVVASFIPVSDKRIEVKFERSILGLQKILNYQSPLKFIQQISTGKRFLPADFNLPGRDNAAWLEITYLDEDLRISRGNEGNVFILAKV</sequence>
<dbReference type="InterPro" id="IPR006843">
    <property type="entry name" value="PAP/fibrillin_dom"/>
</dbReference>
<dbReference type="IntAct" id="P73219">
    <property type="interactions" value="1"/>
</dbReference>
<protein>
    <submittedName>
        <fullName evidence="2">Fibrillin</fullName>
    </submittedName>
</protein>
<dbReference type="InParanoid" id="P73219"/>
<evidence type="ECO:0000259" key="1">
    <source>
        <dbReference type="Pfam" id="PF04755"/>
    </source>
</evidence>
<dbReference type="PIR" id="S75332">
    <property type="entry name" value="S75332"/>
</dbReference>
<proteinExistence type="predicted"/>
<dbReference type="Pfam" id="PF04755">
    <property type="entry name" value="PAP_fibrillin"/>
    <property type="match status" value="1"/>
</dbReference>
<dbReference type="AlphaFoldDB" id="P73219"/>
<dbReference type="PhylomeDB" id="P73219"/>
<evidence type="ECO:0000313" key="3">
    <source>
        <dbReference type="Proteomes" id="UP000001425"/>
    </source>
</evidence>
<dbReference type="InterPro" id="IPR039633">
    <property type="entry name" value="PAP"/>
</dbReference>
<dbReference type="KEGG" id="syn:sll1568"/>
<dbReference type="EnsemblBacteria" id="BAA17246">
    <property type="protein sequence ID" value="BAA17246"/>
    <property type="gene ID" value="BAA17246"/>
</dbReference>
<evidence type="ECO:0000313" key="2">
    <source>
        <dbReference type="EMBL" id="BAA17246.1"/>
    </source>
</evidence>
<dbReference type="Proteomes" id="UP000001425">
    <property type="component" value="Chromosome"/>
</dbReference>